<evidence type="ECO:0000259" key="8">
    <source>
        <dbReference type="Pfam" id="PF01545"/>
    </source>
</evidence>
<evidence type="ECO:0000256" key="5">
    <source>
        <dbReference type="ARBA" id="ARBA00022989"/>
    </source>
</evidence>
<dbReference type="FunFam" id="1.20.1510.10:FF:000006">
    <property type="entry name" value="Divalent cation efflux transporter"/>
    <property type="match status" value="1"/>
</dbReference>
<keyword evidence="3" id="KW-0813">Transport</keyword>
<evidence type="ECO:0000256" key="6">
    <source>
        <dbReference type="ARBA" id="ARBA00023136"/>
    </source>
</evidence>
<feature type="domain" description="Cation efflux protein transmembrane" evidence="8">
    <location>
        <begin position="15"/>
        <end position="206"/>
    </location>
</feature>
<feature type="transmembrane region" description="Helical" evidence="7">
    <location>
        <begin position="159"/>
        <end position="192"/>
    </location>
</feature>
<dbReference type="EMBL" id="JPVP01000060">
    <property type="protein sequence ID" value="KGR82026.1"/>
    <property type="molecule type" value="Genomic_DNA"/>
</dbReference>
<dbReference type="InterPro" id="IPR002524">
    <property type="entry name" value="Cation_efflux"/>
</dbReference>
<dbReference type="Pfam" id="PF01545">
    <property type="entry name" value="Cation_efflux"/>
    <property type="match status" value="1"/>
</dbReference>
<keyword evidence="4 7" id="KW-0812">Transmembrane</keyword>
<evidence type="ECO:0000256" key="2">
    <source>
        <dbReference type="ARBA" id="ARBA00008114"/>
    </source>
</evidence>
<dbReference type="Proteomes" id="UP000030437">
    <property type="component" value="Unassembled WGS sequence"/>
</dbReference>
<evidence type="ECO:0000313" key="11">
    <source>
        <dbReference type="Proteomes" id="UP000030437"/>
    </source>
</evidence>
<reference evidence="10 11" key="1">
    <citation type="submission" date="2014-02" db="EMBL/GenBank/DDBJ databases">
        <title>Draft genome sequence of Lysinibacillus odysseyi NBRC 100172.</title>
        <authorList>
            <person name="Zhang F."/>
            <person name="Wang G."/>
            <person name="Zhang L."/>
        </authorList>
    </citation>
    <scope>NUCLEOTIDE SEQUENCE [LARGE SCALE GENOMIC DNA]</scope>
    <source>
        <strain evidence="10 11">NBRC 100172</strain>
    </source>
</reference>
<feature type="transmembrane region" description="Helical" evidence="7">
    <location>
        <begin position="14"/>
        <end position="33"/>
    </location>
</feature>
<evidence type="ECO:0000256" key="4">
    <source>
        <dbReference type="ARBA" id="ARBA00022692"/>
    </source>
</evidence>
<evidence type="ECO:0000256" key="3">
    <source>
        <dbReference type="ARBA" id="ARBA00022448"/>
    </source>
</evidence>
<accession>A0A0A3IB83</accession>
<dbReference type="RefSeq" id="WP_036159170.1">
    <property type="nucleotide sequence ID" value="NZ_AVCX01000001.1"/>
</dbReference>
<proteinExistence type="inferred from homology"/>
<dbReference type="InterPro" id="IPR050291">
    <property type="entry name" value="CDF_Transporter"/>
</dbReference>
<dbReference type="InterPro" id="IPR027470">
    <property type="entry name" value="Cation_efflux_CTD"/>
</dbReference>
<evidence type="ECO:0000256" key="1">
    <source>
        <dbReference type="ARBA" id="ARBA00004141"/>
    </source>
</evidence>
<dbReference type="OrthoDB" id="9806522at2"/>
<dbReference type="GO" id="GO:0008324">
    <property type="term" value="F:monoatomic cation transmembrane transporter activity"/>
    <property type="evidence" value="ECO:0007669"/>
    <property type="project" value="InterPro"/>
</dbReference>
<keyword evidence="6 7" id="KW-0472">Membrane</keyword>
<dbReference type="SUPFAM" id="SSF161111">
    <property type="entry name" value="Cation efflux protein transmembrane domain-like"/>
    <property type="match status" value="1"/>
</dbReference>
<dbReference type="Pfam" id="PF16916">
    <property type="entry name" value="ZT_dimer"/>
    <property type="match status" value="1"/>
</dbReference>
<dbReference type="PANTHER" id="PTHR43840:SF50">
    <property type="entry name" value="MANGANESE EFFLUX SYSTEM PROTEIN MNES"/>
    <property type="match status" value="1"/>
</dbReference>
<evidence type="ECO:0000259" key="9">
    <source>
        <dbReference type="Pfam" id="PF16916"/>
    </source>
</evidence>
<dbReference type="PANTHER" id="PTHR43840">
    <property type="entry name" value="MITOCHONDRIAL METAL TRANSPORTER 1-RELATED"/>
    <property type="match status" value="1"/>
</dbReference>
<dbReference type="SUPFAM" id="SSF160240">
    <property type="entry name" value="Cation efflux protein cytoplasmic domain-like"/>
    <property type="match status" value="1"/>
</dbReference>
<keyword evidence="11" id="KW-1185">Reference proteome</keyword>
<dbReference type="eggNOG" id="COG0053">
    <property type="taxonomic scope" value="Bacteria"/>
</dbReference>
<keyword evidence="5 7" id="KW-1133">Transmembrane helix</keyword>
<gene>
    <name evidence="10" type="ORF">CD32_22290</name>
</gene>
<organism evidence="10 11">
    <name type="scientific">Lysinibacillus odysseyi 34hs-1 = NBRC 100172</name>
    <dbReference type="NCBI Taxonomy" id="1220589"/>
    <lineage>
        <taxon>Bacteria</taxon>
        <taxon>Bacillati</taxon>
        <taxon>Bacillota</taxon>
        <taxon>Bacilli</taxon>
        <taxon>Bacillales</taxon>
        <taxon>Bacillaceae</taxon>
        <taxon>Lysinibacillus</taxon>
    </lineage>
</organism>
<sequence>MELYTNLRAGEKGAYLSIAAYIFLSALKLTIGYMGDSQALRADGLNNTTDIIASIAVLIGLRISQRPPDHNHQYGHLRAETVASLIAAFVMIYVGIEVLITAVRNMFTTTHETPDLMTIAVSLFSALVMYGVYRYNLQLAEKVKSTAVKAAAYDNRSDALVSIGTAVGITAAIFGFPIVDTITAILIGIIIIKTAIEIFKEAVYLLTDGFDSDMLDHIKEEIQAIPQVREIREIRGRRHGSRMLLDITIAVNPNLSVRISHDIAELIEENVRTLDGQALAFVHIEPYDPKDVLITEDDYHF</sequence>
<name>A0A0A3IB83_9BACI</name>
<dbReference type="InterPro" id="IPR058533">
    <property type="entry name" value="Cation_efflux_TM"/>
</dbReference>
<dbReference type="InterPro" id="IPR027469">
    <property type="entry name" value="Cation_efflux_TMD_sf"/>
</dbReference>
<dbReference type="InterPro" id="IPR036837">
    <property type="entry name" value="Cation_efflux_CTD_sf"/>
</dbReference>
<comment type="caution">
    <text evidence="10">The sequence shown here is derived from an EMBL/GenBank/DDBJ whole genome shotgun (WGS) entry which is preliminary data.</text>
</comment>
<feature type="transmembrane region" description="Helical" evidence="7">
    <location>
        <begin position="83"/>
        <end position="103"/>
    </location>
</feature>
<comment type="similarity">
    <text evidence="2">Belongs to the cation diffusion facilitator (CDF) transporter (TC 2.A.4) family.</text>
</comment>
<comment type="subcellular location">
    <subcellularLocation>
        <location evidence="1">Membrane</location>
        <topology evidence="1">Multi-pass membrane protein</topology>
    </subcellularLocation>
</comment>
<dbReference type="GO" id="GO:0016020">
    <property type="term" value="C:membrane"/>
    <property type="evidence" value="ECO:0007669"/>
    <property type="project" value="UniProtKB-SubCell"/>
</dbReference>
<dbReference type="Gene3D" id="1.20.1510.10">
    <property type="entry name" value="Cation efflux protein transmembrane domain"/>
    <property type="match status" value="1"/>
</dbReference>
<dbReference type="Gene3D" id="3.30.70.1350">
    <property type="entry name" value="Cation efflux protein, cytoplasmic domain"/>
    <property type="match status" value="1"/>
</dbReference>
<protein>
    <submittedName>
        <fullName evidence="10">Transporter</fullName>
    </submittedName>
</protein>
<feature type="transmembrane region" description="Helical" evidence="7">
    <location>
        <begin position="115"/>
        <end position="133"/>
    </location>
</feature>
<feature type="domain" description="Cation efflux protein cytoplasmic" evidence="9">
    <location>
        <begin position="211"/>
        <end position="287"/>
    </location>
</feature>
<dbReference type="AlphaFoldDB" id="A0A0A3IB83"/>
<evidence type="ECO:0000313" key="10">
    <source>
        <dbReference type="EMBL" id="KGR82026.1"/>
    </source>
</evidence>
<dbReference type="NCBIfam" id="TIGR01297">
    <property type="entry name" value="CDF"/>
    <property type="match status" value="1"/>
</dbReference>
<evidence type="ECO:0000256" key="7">
    <source>
        <dbReference type="SAM" id="Phobius"/>
    </source>
</evidence>